<keyword evidence="3" id="KW-0863">Zinc-finger</keyword>
<dbReference type="Pfam" id="PF25813">
    <property type="entry name" value="zf_VAL1_N"/>
    <property type="match status" value="1"/>
</dbReference>
<evidence type="ECO:0000256" key="5">
    <source>
        <dbReference type="ARBA" id="ARBA00023015"/>
    </source>
</evidence>
<feature type="domain" description="TF-B3" evidence="10">
    <location>
        <begin position="303"/>
        <end position="404"/>
    </location>
</feature>
<keyword evidence="6" id="KW-0238">DNA-binding</keyword>
<keyword evidence="8" id="KW-0539">Nucleus</keyword>
<reference evidence="12 13" key="1">
    <citation type="submission" date="2024-01" db="EMBL/GenBank/DDBJ databases">
        <title>The complete chloroplast genome sequence of Lithospermum erythrorhizon: insights into the phylogenetic relationship among Boraginaceae species and the maternal lineages of purple gromwells.</title>
        <authorList>
            <person name="Okada T."/>
            <person name="Watanabe K."/>
        </authorList>
    </citation>
    <scope>NUCLEOTIDE SEQUENCE [LARGE SCALE GENOMIC DNA]</scope>
</reference>
<dbReference type="EMBL" id="BAABME010001874">
    <property type="protein sequence ID" value="GAA0151900.1"/>
    <property type="molecule type" value="Genomic_DNA"/>
</dbReference>
<name>A0AAV3PJQ9_LITER</name>
<keyword evidence="5" id="KW-0805">Transcription regulation</keyword>
<dbReference type="PROSITE" id="PS51050">
    <property type="entry name" value="ZF_CW"/>
    <property type="match status" value="1"/>
</dbReference>
<evidence type="ECO:0000313" key="13">
    <source>
        <dbReference type="Proteomes" id="UP001454036"/>
    </source>
</evidence>
<comment type="subcellular location">
    <subcellularLocation>
        <location evidence="1">Nucleus</location>
    </subcellularLocation>
</comment>
<feature type="domain" description="CW-type" evidence="11">
    <location>
        <begin position="527"/>
        <end position="577"/>
    </location>
</feature>
<evidence type="ECO:0008006" key="14">
    <source>
        <dbReference type="Google" id="ProtNLM"/>
    </source>
</evidence>
<evidence type="ECO:0000256" key="8">
    <source>
        <dbReference type="ARBA" id="ARBA00023242"/>
    </source>
</evidence>
<dbReference type="GO" id="GO:0005634">
    <property type="term" value="C:nucleus"/>
    <property type="evidence" value="ECO:0007669"/>
    <property type="project" value="UniProtKB-SubCell"/>
</dbReference>
<keyword evidence="13" id="KW-1185">Reference proteome</keyword>
<sequence length="821" mass="90243">MKMGSKICMNQVCRATTSIEWKKGWGLKSGAYATLCNNCGSAYENLMFCYTFHLKDTGWRECTLCGKRIHCGCVASKCLHEYNDFGGICCITCVKLSEGQTTGPAQFHDEHVGDGTTNDLGKVLTQLAQVLEEKDIKNATPKQLKQEPTMVQVGEVNPSVPSIIKEVGSSSYTRPDQNKPQDGVKNMHEFPAQPTLKFSLSTPLGNSNIKSFPNGSEGPEHNRGSPSQQGKKTLPVLHKPLKPTNNGSSEAMKAPSPPQARVARPPADGRGRHQLLPRYWPRITDQELQQISGHLNSTIVPLFEKILSASDAGRIGRLVLPKACAETYFPHINNSDGLPIRVQDITGKEWTFQFRFWPNNNSRMYVLEGVTPCIQNMQLEAGDTVTFSRIEPGGKLVIGARKATNNDAQEIQMNMLPNGASSGEEFTFAGASDNLAANGARTSNESIQKLLISEKKTMRNIGSKNKRLLIHSEDAMELKVSWEEAQDLLRPSPTARPNIILIEDLEIEEYDDPPVFGKRTIFTSRPSGVEEQWVQCDSCSKWRVLPVDILIPAKWSCSDNIWDSKRCSCSAGEDINVHQLDAMQRVNKDSKRRKITSENKLPVECEPSGLDALATAAVLGDNMNEMGDASPGTTTKHPRHRPGCSCIVCIQPPSGKGKHPPSCKCNVCLTVRRRFKTLMQRKKKRQSDREAELAHEKDQESTRNASETDATVGEALLQMHHPENNGTPDGKQMDEAETEASKASLDLNSHPTREDELLAAAAGMSLTNLVNATSLPLEMYLKQSGLGSLGPCLPSQVSGIGGYVSEATHANMDREKKGEEV</sequence>
<feature type="compositionally biased region" description="Basic and acidic residues" evidence="9">
    <location>
        <begin position="687"/>
        <end position="701"/>
    </location>
</feature>
<dbReference type="PROSITE" id="PS50863">
    <property type="entry name" value="B3"/>
    <property type="match status" value="1"/>
</dbReference>
<evidence type="ECO:0000259" key="10">
    <source>
        <dbReference type="PROSITE" id="PS50863"/>
    </source>
</evidence>
<dbReference type="CDD" id="cd10017">
    <property type="entry name" value="B3_DNA"/>
    <property type="match status" value="1"/>
</dbReference>
<proteinExistence type="predicted"/>
<feature type="region of interest" description="Disordered" evidence="9">
    <location>
        <begin position="720"/>
        <end position="743"/>
    </location>
</feature>
<dbReference type="GO" id="GO:0003677">
    <property type="term" value="F:DNA binding"/>
    <property type="evidence" value="ECO:0007669"/>
    <property type="project" value="UniProtKB-KW"/>
</dbReference>
<feature type="region of interest" description="Disordered" evidence="9">
    <location>
        <begin position="166"/>
        <end position="273"/>
    </location>
</feature>
<dbReference type="PANTHER" id="PTHR46245">
    <property type="entry name" value="B3 DOMAIN-CONTAINING PROTEIN OS07G0563300"/>
    <property type="match status" value="1"/>
</dbReference>
<protein>
    <recommendedName>
        <fullName evidence="14">B3 domain-containing transcription repressor VAL1</fullName>
    </recommendedName>
</protein>
<dbReference type="InterPro" id="IPR057743">
    <property type="entry name" value="Zfn_VAL1-3_N"/>
</dbReference>
<evidence type="ECO:0000259" key="11">
    <source>
        <dbReference type="PROSITE" id="PS51050"/>
    </source>
</evidence>
<dbReference type="GO" id="GO:0006355">
    <property type="term" value="P:regulation of DNA-templated transcription"/>
    <property type="evidence" value="ECO:0007669"/>
    <property type="project" value="UniProtKB-ARBA"/>
</dbReference>
<dbReference type="Proteomes" id="UP001454036">
    <property type="component" value="Unassembled WGS sequence"/>
</dbReference>
<feature type="compositionally biased region" description="Polar residues" evidence="9">
    <location>
        <begin position="196"/>
        <end position="214"/>
    </location>
</feature>
<dbReference type="Gene3D" id="3.30.40.100">
    <property type="match status" value="1"/>
</dbReference>
<dbReference type="Pfam" id="PF02362">
    <property type="entry name" value="B3"/>
    <property type="match status" value="1"/>
</dbReference>
<organism evidence="12 13">
    <name type="scientific">Lithospermum erythrorhizon</name>
    <name type="common">Purple gromwell</name>
    <name type="synonym">Lithospermum officinale var. erythrorhizon</name>
    <dbReference type="NCBI Taxonomy" id="34254"/>
    <lineage>
        <taxon>Eukaryota</taxon>
        <taxon>Viridiplantae</taxon>
        <taxon>Streptophyta</taxon>
        <taxon>Embryophyta</taxon>
        <taxon>Tracheophyta</taxon>
        <taxon>Spermatophyta</taxon>
        <taxon>Magnoliopsida</taxon>
        <taxon>eudicotyledons</taxon>
        <taxon>Gunneridae</taxon>
        <taxon>Pentapetalae</taxon>
        <taxon>asterids</taxon>
        <taxon>lamiids</taxon>
        <taxon>Boraginales</taxon>
        <taxon>Boraginaceae</taxon>
        <taxon>Boraginoideae</taxon>
        <taxon>Lithospermeae</taxon>
        <taxon>Lithospermum</taxon>
    </lineage>
</organism>
<dbReference type="AlphaFoldDB" id="A0AAV3PJQ9"/>
<keyword evidence="2" id="KW-0479">Metal-binding</keyword>
<feature type="compositionally biased region" description="Polar residues" evidence="9">
    <location>
        <begin position="168"/>
        <end position="180"/>
    </location>
</feature>
<dbReference type="Gene3D" id="2.40.330.10">
    <property type="entry name" value="DNA-binding pseudobarrel domain"/>
    <property type="match status" value="1"/>
</dbReference>
<evidence type="ECO:0000256" key="9">
    <source>
        <dbReference type="SAM" id="MobiDB-lite"/>
    </source>
</evidence>
<dbReference type="InterPro" id="IPR011124">
    <property type="entry name" value="Znf_CW"/>
</dbReference>
<comment type="caution">
    <text evidence="12">The sequence shown here is derived from an EMBL/GenBank/DDBJ whole genome shotgun (WGS) entry which is preliminary data.</text>
</comment>
<dbReference type="InterPro" id="IPR015300">
    <property type="entry name" value="DNA-bd_pseudobarrel_sf"/>
</dbReference>
<dbReference type="GO" id="GO:0008270">
    <property type="term" value="F:zinc ion binding"/>
    <property type="evidence" value="ECO:0007669"/>
    <property type="project" value="UniProtKB-KW"/>
</dbReference>
<dbReference type="SUPFAM" id="SSF101936">
    <property type="entry name" value="DNA-binding pseudobarrel domain"/>
    <property type="match status" value="1"/>
</dbReference>
<evidence type="ECO:0000256" key="1">
    <source>
        <dbReference type="ARBA" id="ARBA00004123"/>
    </source>
</evidence>
<evidence type="ECO:0000256" key="2">
    <source>
        <dbReference type="ARBA" id="ARBA00022723"/>
    </source>
</evidence>
<feature type="region of interest" description="Disordered" evidence="9">
    <location>
        <begin position="678"/>
        <end position="708"/>
    </location>
</feature>
<keyword evidence="4" id="KW-0862">Zinc</keyword>
<dbReference type="FunFam" id="2.40.330.10:FF:000006">
    <property type="entry name" value="B3 domain-containing transcription repressor VAL1"/>
    <property type="match status" value="1"/>
</dbReference>
<evidence type="ECO:0000256" key="3">
    <source>
        <dbReference type="ARBA" id="ARBA00022771"/>
    </source>
</evidence>
<accession>A0AAV3PJQ9</accession>
<dbReference type="SMART" id="SM01019">
    <property type="entry name" value="B3"/>
    <property type="match status" value="1"/>
</dbReference>
<evidence type="ECO:0000256" key="4">
    <source>
        <dbReference type="ARBA" id="ARBA00022833"/>
    </source>
</evidence>
<dbReference type="InterPro" id="IPR003340">
    <property type="entry name" value="B3_DNA-bd"/>
</dbReference>
<keyword evidence="7" id="KW-0804">Transcription</keyword>
<evidence type="ECO:0000256" key="6">
    <source>
        <dbReference type="ARBA" id="ARBA00023125"/>
    </source>
</evidence>
<dbReference type="PANTHER" id="PTHR46245:SF3">
    <property type="entry name" value="B3 DOMAIN-CONTAINING TRANSCRIPTION REPRESSOR VAL1"/>
    <property type="match status" value="1"/>
</dbReference>
<evidence type="ECO:0000313" key="12">
    <source>
        <dbReference type="EMBL" id="GAA0151900.1"/>
    </source>
</evidence>
<evidence type="ECO:0000256" key="7">
    <source>
        <dbReference type="ARBA" id="ARBA00023163"/>
    </source>
</evidence>
<dbReference type="Pfam" id="PF07496">
    <property type="entry name" value="zf-CW"/>
    <property type="match status" value="1"/>
</dbReference>
<gene>
    <name evidence="12" type="ORF">LIER_10517</name>
</gene>